<name>A0ABS7F862_9NEIS</name>
<keyword evidence="3" id="KW-0808">Transferase</keyword>
<feature type="transmembrane region" description="Helical" evidence="1">
    <location>
        <begin position="212"/>
        <end position="232"/>
    </location>
</feature>
<keyword evidence="1" id="KW-1133">Transmembrane helix</keyword>
<proteinExistence type="predicted"/>
<feature type="transmembrane region" description="Helical" evidence="1">
    <location>
        <begin position="266"/>
        <end position="289"/>
    </location>
</feature>
<comment type="caution">
    <text evidence="3">The sequence shown here is derived from an EMBL/GenBank/DDBJ whole genome shotgun (WGS) entry which is preliminary data.</text>
</comment>
<dbReference type="Pfam" id="PF01757">
    <property type="entry name" value="Acyl_transf_3"/>
    <property type="match status" value="1"/>
</dbReference>
<accession>A0ABS7F862</accession>
<reference evidence="3 4" key="1">
    <citation type="submission" date="2021-05" db="EMBL/GenBank/DDBJ databases">
        <title>Draft Whole Genome Sequencing Of Biosensor Chromobacterium violaceum Strain CV026 Reveals A Regulatory RNA In Chromobacterium violaceum Phenotype Regulatory Network.</title>
        <authorList>
            <person name="Hong K.W."/>
            <person name="Chan K.G."/>
            <person name="Chang C.-Y."/>
        </authorList>
    </citation>
    <scope>NUCLEOTIDE SEQUENCE [LARGE SCALE GENOMIC DNA]</scope>
    <source>
        <strain evidence="3 4">ATCC 31532</strain>
    </source>
</reference>
<evidence type="ECO:0000313" key="4">
    <source>
        <dbReference type="Proteomes" id="UP000711178"/>
    </source>
</evidence>
<sequence length="381" mass="42331">MTYLQSPNGPAPRLPSLTGMRFVAAALVFLFHASLLAAVKFNPYQDSGAAQLFQSIFSKAGWLGVSFFFVLSGFVMTWSARADDSAGGFIRRRLLKIYPNHFFTWLLMMVCMGNVFVDPRVWLSNLLLLQSWVPRPEVFMGVNSPSWSLCCELLFYLAFPWLNQRIARIPAGRLWPCAAAAVLALFAVQLAVDSWVPATPKGPGLPISLQQWWLSYFFPPLRMFEFVLGMLMARILRAGKWPDLGLLPAAGLLLGGYLLAREVPFLYGLSTATVIPVALLITAAAAADAQRRPTGFNGRRMVWLGEVSFAFYMVHMLVLDLASAWLDGRRFEPATATLVVLAAFLASLLAGWLLYALVERPVMRYWSRPRAAAVRLQSADA</sequence>
<evidence type="ECO:0000259" key="2">
    <source>
        <dbReference type="Pfam" id="PF01757"/>
    </source>
</evidence>
<keyword evidence="1" id="KW-0472">Membrane</keyword>
<protein>
    <submittedName>
        <fullName evidence="3">Acyltransferase</fullName>
    </submittedName>
</protein>
<dbReference type="GeneID" id="89683492"/>
<evidence type="ECO:0000313" key="3">
    <source>
        <dbReference type="EMBL" id="MBW8286272.1"/>
    </source>
</evidence>
<feature type="transmembrane region" description="Helical" evidence="1">
    <location>
        <begin position="61"/>
        <end position="81"/>
    </location>
</feature>
<keyword evidence="3" id="KW-0012">Acyltransferase</keyword>
<feature type="domain" description="Acyltransferase 3" evidence="2">
    <location>
        <begin position="16"/>
        <end position="355"/>
    </location>
</feature>
<evidence type="ECO:0000256" key="1">
    <source>
        <dbReference type="SAM" id="Phobius"/>
    </source>
</evidence>
<feature type="transmembrane region" description="Helical" evidence="1">
    <location>
        <begin position="102"/>
        <end position="122"/>
    </location>
</feature>
<dbReference type="PANTHER" id="PTHR23028">
    <property type="entry name" value="ACETYLTRANSFERASE"/>
    <property type="match status" value="1"/>
</dbReference>
<dbReference type="PANTHER" id="PTHR23028:SF53">
    <property type="entry name" value="ACYL_TRANSF_3 DOMAIN-CONTAINING PROTEIN"/>
    <property type="match status" value="1"/>
</dbReference>
<keyword evidence="4" id="KW-1185">Reference proteome</keyword>
<organism evidence="3 4">
    <name type="scientific">Chromobacterium subtsugae</name>
    <dbReference type="NCBI Taxonomy" id="251747"/>
    <lineage>
        <taxon>Bacteria</taxon>
        <taxon>Pseudomonadati</taxon>
        <taxon>Pseudomonadota</taxon>
        <taxon>Betaproteobacteria</taxon>
        <taxon>Neisseriales</taxon>
        <taxon>Chromobacteriaceae</taxon>
        <taxon>Chromobacterium</taxon>
    </lineage>
</organism>
<feature type="transmembrane region" description="Helical" evidence="1">
    <location>
        <begin position="174"/>
        <end position="192"/>
    </location>
</feature>
<dbReference type="InterPro" id="IPR050879">
    <property type="entry name" value="Acyltransferase_3"/>
</dbReference>
<feature type="transmembrane region" description="Helical" evidence="1">
    <location>
        <begin position="301"/>
        <end position="326"/>
    </location>
</feature>
<dbReference type="Proteomes" id="UP000711178">
    <property type="component" value="Unassembled WGS sequence"/>
</dbReference>
<dbReference type="InterPro" id="IPR002656">
    <property type="entry name" value="Acyl_transf_3_dom"/>
</dbReference>
<gene>
    <name evidence="3" type="ORF">KIF53_01300</name>
</gene>
<feature type="transmembrane region" description="Helical" evidence="1">
    <location>
        <begin position="338"/>
        <end position="358"/>
    </location>
</feature>
<dbReference type="RefSeq" id="WP_197466048.1">
    <property type="nucleotide sequence ID" value="NZ_CP142381.1"/>
</dbReference>
<feature type="transmembrane region" description="Helical" evidence="1">
    <location>
        <begin position="244"/>
        <end position="260"/>
    </location>
</feature>
<dbReference type="GO" id="GO:0016746">
    <property type="term" value="F:acyltransferase activity"/>
    <property type="evidence" value="ECO:0007669"/>
    <property type="project" value="UniProtKB-KW"/>
</dbReference>
<dbReference type="EMBL" id="JAHDTB010000001">
    <property type="protein sequence ID" value="MBW8286272.1"/>
    <property type="molecule type" value="Genomic_DNA"/>
</dbReference>
<keyword evidence="1" id="KW-0812">Transmembrane</keyword>